<accession>A0A426Z0Y5</accession>
<dbReference type="EMBL" id="AMZH03009079">
    <property type="protein sequence ID" value="RRT57630.1"/>
    <property type="molecule type" value="Genomic_DNA"/>
</dbReference>
<sequence length="102" mass="12182">MFFVTCSERFSLFERFLPRQIAITRVKGDWELDIISRYQLMVHFFRPVPKEYLHSAELRDIMQFGSSNTAVFFKMRVAGILHIFQFETKQVQAYPCVSFFTL</sequence>
<proteinExistence type="predicted"/>
<evidence type="ECO:0000313" key="1">
    <source>
        <dbReference type="EMBL" id="RRT57630.1"/>
    </source>
</evidence>
<dbReference type="AlphaFoldDB" id="A0A426Z0Y5"/>
<gene>
    <name evidence="1" type="ORF">B296_00019109</name>
</gene>
<reference evidence="1 2" key="1">
    <citation type="journal article" date="2014" name="Agronomy (Basel)">
        <title>A Draft Genome Sequence for Ensete ventricosum, the Drought-Tolerant Tree Against Hunger.</title>
        <authorList>
            <person name="Harrison J."/>
            <person name="Moore K.A."/>
            <person name="Paszkiewicz K."/>
            <person name="Jones T."/>
            <person name="Grant M."/>
            <person name="Ambacheew D."/>
            <person name="Muzemil S."/>
            <person name="Studholme D.J."/>
        </authorList>
    </citation>
    <scope>NUCLEOTIDE SEQUENCE [LARGE SCALE GENOMIC DNA]</scope>
</reference>
<dbReference type="Proteomes" id="UP000287651">
    <property type="component" value="Unassembled WGS sequence"/>
</dbReference>
<comment type="caution">
    <text evidence="1">The sequence shown here is derived from an EMBL/GenBank/DDBJ whole genome shotgun (WGS) entry which is preliminary data.</text>
</comment>
<evidence type="ECO:0000313" key="2">
    <source>
        <dbReference type="Proteomes" id="UP000287651"/>
    </source>
</evidence>
<name>A0A426Z0Y5_ENSVE</name>
<organism evidence="1 2">
    <name type="scientific">Ensete ventricosum</name>
    <name type="common">Abyssinian banana</name>
    <name type="synonym">Musa ensete</name>
    <dbReference type="NCBI Taxonomy" id="4639"/>
    <lineage>
        <taxon>Eukaryota</taxon>
        <taxon>Viridiplantae</taxon>
        <taxon>Streptophyta</taxon>
        <taxon>Embryophyta</taxon>
        <taxon>Tracheophyta</taxon>
        <taxon>Spermatophyta</taxon>
        <taxon>Magnoliopsida</taxon>
        <taxon>Liliopsida</taxon>
        <taxon>Zingiberales</taxon>
        <taxon>Musaceae</taxon>
        <taxon>Ensete</taxon>
    </lineage>
</organism>
<protein>
    <submittedName>
        <fullName evidence="1">Uncharacterized protein</fullName>
    </submittedName>
</protein>